<evidence type="ECO:0000256" key="2">
    <source>
        <dbReference type="ARBA" id="ARBA00023136"/>
    </source>
</evidence>
<dbReference type="AlphaFoldDB" id="A0AAD7X9A8"/>
<accession>A0AAD7X9A8</accession>
<reference evidence="4" key="1">
    <citation type="submission" date="2022-11" db="EMBL/GenBank/DDBJ databases">
        <title>Genome Sequence of Cubamyces cubensis.</title>
        <authorList>
            <person name="Buettner E."/>
        </authorList>
    </citation>
    <scope>NUCLEOTIDE SEQUENCE</scope>
    <source>
        <strain evidence="4">MPL-01</strain>
    </source>
</reference>
<gene>
    <name evidence="4" type="ORF">ONZ51_g5548</name>
</gene>
<evidence type="ECO:0000256" key="3">
    <source>
        <dbReference type="SAM" id="Phobius"/>
    </source>
</evidence>
<protein>
    <recommendedName>
        <fullName evidence="6">Late embryogenesis abundant protein LEA-2 subgroup domain-containing protein</fullName>
    </recommendedName>
</protein>
<keyword evidence="3" id="KW-1133">Transmembrane helix</keyword>
<keyword evidence="3" id="KW-0812">Transmembrane</keyword>
<comment type="subcellular location">
    <subcellularLocation>
        <location evidence="1">Membrane</location>
    </subcellularLocation>
</comment>
<dbReference type="Gene3D" id="2.60.40.1820">
    <property type="match status" value="1"/>
</dbReference>
<dbReference type="PANTHER" id="PTHR31234">
    <property type="entry name" value="LATE EMBRYOGENESIS ABUNDANT (LEA) HYDROXYPROLINE-RICH GLYCOPROTEIN FAMILY"/>
    <property type="match status" value="1"/>
</dbReference>
<comment type="caution">
    <text evidence="4">The sequence shown here is derived from an EMBL/GenBank/DDBJ whole genome shotgun (WGS) entry which is preliminary data.</text>
</comment>
<evidence type="ECO:0000313" key="4">
    <source>
        <dbReference type="EMBL" id="KAJ8482148.1"/>
    </source>
</evidence>
<dbReference type="PANTHER" id="PTHR31234:SF2">
    <property type="entry name" value="OS05G0199100 PROTEIN"/>
    <property type="match status" value="1"/>
</dbReference>
<sequence>MAAYRDPYAGGQYPQQYQDAPFNPYEVQQQQAQRTYEQGTYADGGDEYDASGRAKERGAALRSGYGHGEDAVPVPMGEKTSTNLRKWRYEHQGEMWTKGSRAGCFGRFFCCTIMIFVFLVISIILSLALWLRPPNIIIGEPVPDPSTFNIDTDTESISLGMPVNISINNPNYFSVTISSLDAQVIYPINSTQIGFGHLGKVELKQHEQTNFTFPVTVAYNVTSDPNGAVVIDLAKHCGLDPSVAASDVSLTVYVKVALKIFSIPIKHTITQSVDFACPLDGVVSKLEDLLNQLGLNLGDLTSLLK</sequence>
<name>A0AAD7X9A8_9APHY</name>
<evidence type="ECO:0000313" key="5">
    <source>
        <dbReference type="Proteomes" id="UP001215151"/>
    </source>
</evidence>
<feature type="transmembrane region" description="Helical" evidence="3">
    <location>
        <begin position="108"/>
        <end position="131"/>
    </location>
</feature>
<dbReference type="EMBL" id="JAPEVG010000121">
    <property type="protein sequence ID" value="KAJ8482148.1"/>
    <property type="molecule type" value="Genomic_DNA"/>
</dbReference>
<evidence type="ECO:0000256" key="1">
    <source>
        <dbReference type="ARBA" id="ARBA00004370"/>
    </source>
</evidence>
<dbReference type="GO" id="GO:0016020">
    <property type="term" value="C:membrane"/>
    <property type="evidence" value="ECO:0007669"/>
    <property type="project" value="UniProtKB-SubCell"/>
</dbReference>
<dbReference type="InterPro" id="IPR044839">
    <property type="entry name" value="NDR1-like"/>
</dbReference>
<keyword evidence="5" id="KW-1185">Reference proteome</keyword>
<keyword evidence="2 3" id="KW-0472">Membrane</keyword>
<dbReference type="Proteomes" id="UP001215151">
    <property type="component" value="Unassembled WGS sequence"/>
</dbReference>
<proteinExistence type="predicted"/>
<dbReference type="GO" id="GO:0098542">
    <property type="term" value="P:defense response to other organism"/>
    <property type="evidence" value="ECO:0007669"/>
    <property type="project" value="InterPro"/>
</dbReference>
<organism evidence="4 5">
    <name type="scientific">Trametes cubensis</name>
    <dbReference type="NCBI Taxonomy" id="1111947"/>
    <lineage>
        <taxon>Eukaryota</taxon>
        <taxon>Fungi</taxon>
        <taxon>Dikarya</taxon>
        <taxon>Basidiomycota</taxon>
        <taxon>Agaricomycotina</taxon>
        <taxon>Agaricomycetes</taxon>
        <taxon>Polyporales</taxon>
        <taxon>Polyporaceae</taxon>
        <taxon>Trametes</taxon>
    </lineage>
</organism>
<evidence type="ECO:0008006" key="6">
    <source>
        <dbReference type="Google" id="ProtNLM"/>
    </source>
</evidence>
<dbReference type="SUPFAM" id="SSF117070">
    <property type="entry name" value="LEA14-like"/>
    <property type="match status" value="1"/>
</dbReference>